<dbReference type="Proteomes" id="UP000822476">
    <property type="component" value="Unassembled WGS sequence"/>
</dbReference>
<dbReference type="PROSITE" id="PS50021">
    <property type="entry name" value="CH"/>
    <property type="match status" value="1"/>
</dbReference>
<feature type="compositionally biased region" description="Polar residues" evidence="4">
    <location>
        <begin position="1417"/>
        <end position="1427"/>
    </location>
</feature>
<evidence type="ECO:0000256" key="2">
    <source>
        <dbReference type="ARBA" id="ARBA00023203"/>
    </source>
</evidence>
<dbReference type="SMART" id="SM00150">
    <property type="entry name" value="SPEC"/>
    <property type="match status" value="3"/>
</dbReference>
<dbReference type="OrthoDB" id="6270259at2759"/>
<feature type="coiled-coil region" evidence="3">
    <location>
        <begin position="1140"/>
        <end position="1167"/>
    </location>
</feature>
<dbReference type="InterPro" id="IPR001589">
    <property type="entry name" value="Actinin_actin-bd_CS"/>
</dbReference>
<dbReference type="EMBL" id="JTDE01000582">
    <property type="protein sequence ID" value="KAF7260861.1"/>
    <property type="molecule type" value="Genomic_DNA"/>
</dbReference>
<keyword evidence="2" id="KW-0009">Actin-binding</keyword>
<feature type="compositionally biased region" description="Polar residues" evidence="4">
    <location>
        <begin position="746"/>
        <end position="758"/>
    </location>
</feature>
<protein>
    <recommendedName>
        <fullName evidence="5">Calponin-homology (CH) domain-containing protein</fullName>
    </recommendedName>
</protein>
<evidence type="ECO:0000313" key="7">
    <source>
        <dbReference type="Proteomes" id="UP000822476"/>
    </source>
</evidence>
<dbReference type="Gene3D" id="1.20.58.60">
    <property type="match status" value="4"/>
</dbReference>
<reference evidence="6" key="1">
    <citation type="submission" date="2019-07" db="EMBL/GenBank/DDBJ databases">
        <title>Annotation for the trematode Paragonimus miyazaki's.</title>
        <authorList>
            <person name="Choi Y.-J."/>
        </authorList>
    </citation>
    <scope>NUCLEOTIDE SEQUENCE</scope>
    <source>
        <strain evidence="6">Japan</strain>
    </source>
</reference>
<dbReference type="GO" id="GO:0003779">
    <property type="term" value="F:actin binding"/>
    <property type="evidence" value="ECO:0007669"/>
    <property type="project" value="UniProtKB-KW"/>
</dbReference>
<dbReference type="InterPro" id="IPR002017">
    <property type="entry name" value="Spectrin_repeat"/>
</dbReference>
<dbReference type="Gene3D" id="1.10.418.10">
    <property type="entry name" value="Calponin-like domain"/>
    <property type="match status" value="1"/>
</dbReference>
<accession>A0A8S9Z6W0</accession>
<keyword evidence="3" id="KW-0175">Coiled coil</keyword>
<sequence length="2934" mass="333716">MIFEFQTRKQYPSDSITDGVLAAGLWQVESAQQKLPTLYTKRLETQIRVYKRWLNSLLKQANAREITDVLDIFRDTKNFYYLCKHLFGQKVISTKEPTSEDASYLDRALAMLERLYGHEIASAMQAAIIEITSKKAWNSEAQLRDTGADPNRAVYHNLLLLGLDTIWIFIVTVRAGTGPPSNLVGSISSSGSTITRRSLSGAHSSNRWLLTQDERLMAWCVAVTEGYSGLNICNFMHSWRDGLAFLALTHQSRPDLFNYPTRLEKTANQNLSLAFHLATAEFACPRLLEPIDMHPDQVDARATATYVMELRRAIERDRKRRSRGILEIQTAAMVQDQSGASPEAVNVTVLSQSSPTSTASTSDVAWLDEEFEDDSGEDGQVHGASLLDPDLFDSMIETTLAWLLAMEEQFANNDITKADGITVSLLDQQPWDWMNYCKKAVDLHRTLNQPTPQLTAEERHEIESLFSLGPERLKKLHMKILGRVDEAMKHFEIHEDLTAHLSRRQMGVGRCLRLGNRLVQACRDRTQLRDPPADPSAQTLNETDREELTRMRERLLTVDPDVIQRQTALLSTRWNNLCRVNQAMGRRITNCLIRRQGMLLLAIRIHLEKLEAEQARQAELPFGHSIVELKNQLEVNRNLEEGIEVGEVLAERLDNFIVLVPQKSIEKEDGTDKETGLETVIAELASRWGKLVEWVNTRYAKLQNALLHWRHFEEEASVLSDWLAERAEEVSRVSQRAIETARRTRPNNVSEQISYNQEPPSPITPVAKTGSLNRNSEELDRVSVSGDENAGFLKIQSLLDVNEAEMEAIENCINTHEPRWAQLLASLDRRAQAVRDACGDTEEVSRLVEATVDQLVSQWSQLVEPQQSVDDWMDRYSKDMVDGPDTAKSMEMENNASKESSLVRLDEEPFELPVQSSEKSQTKPTKPTTDESSTRSDQKRSADEHLVVPRTSKQSCLDGPPPSPTGYRAEFETKAEELLNWLENSAETLELITMDKHRALEVAGQANAVGRKVPAPSGINTDNPVEVIESISKEVVEWRETMKRVLTMGERYREELLEVGENIEELDQLFDEVEERWSYLDSLLTEAARQVRVATNSQQFHQEIAKLLKLSNDPIEQEPDSEVIQSVQANQMSKVPPDQLESSENWAQQLNCQLEKLENQLSRAEDVADESMTFNNPDDLEDRLLNVKRDHRLTISPHYGNCVQLDSIENILKDLVDEHLRLTRLTVNHTDKADGQFDDLRRHASVVKQRLDLIGTKLKERAGQLQEVNEQMDFFMNQLEGIEKWLTDMRDYLDSVSQAVLSSVAVIQAQLQESCEALKDMDTLEPTLHKVTEVGNQLVVHFEQDYKTMLTNRLDALRQHWDQVRELTKCNRDQLKERLTEKDDQDSQSNQLTNLDNTTQSISRRSRSSSLPDVSMIQPTSEAQPTVENEVLTSEIADRRYILAALDTRLAVDLMDQPFSDTQSLLTRAHFADLESALAAERERLRAALYHLEDFNTVLGGEQRWLEAISNITERIQTGEYMDSGELSDDLESLSRLAEEHTTEDEKRLESLAYSLIGAHILSVKIQQEFQTYKENFRTAQNEISRSQTNARNILHQIQLAESRTDKLVNCLKAMEPMLCERTNIDLLKNDEPALFAEWTKQLDETESYLAQLVEQNKQIQMSTDRGSLLLKQKLQTCETQLQERLTSVRQLWSRLTQSSNIESQFTKIRHELADIENQTYLLDIVSTNSNDIQTSLEKTKDLLTSLNAIKVDIDYVQKTGQTLSERKPIDSSGSIAADLSSLQERHRKTVMTVLVALERLENALPLAQKLNALLIELNEKVASVEEVNDYLETADCPVSRKDMLQRVCASLQKLFDKNGIIEDVRQTAAKLKPLTIADKSKTTAQYFTEIEERINLVVATRDAFNEQLEQVELGPRQFIKERSQSPQKSTTETPVLLGVKPSVSQLIDLLLNPDTPVSDTVRELAREIRDHFKSVVLFNRYCLGTNAPLPGMESDTPSIRSHLLRAQDYETTISERKAIVKYFRQQRTHLGDRLRELIVNAGGDGTTNRLQDLLNLQTVWHETNEKLDRRGEHMALLEQQLTASEQAISDYMKNPNENQRAKCVNLIKRLEETYGWKLSADHERLKRATMTNHAAAGSVGGWIFDEDLLGKYEFTLQTVARYLNEVQSNLDLCNNGQLQGLASLLGRIESRFIDCYQLLSNAAEILNLLTKSNGEESKEANITKSNELNTEELLWLKVVLDTQKNRLDTYCAEFREKRSLWKLSAEHWETFGSQLKSLKGLLSDLKQLEENLGINRQAEMQEKLKYTCGRFKSLKNIALELLQTDLTSPRESNGVASEVPLQKTNVTASSDSVPPVVPPRRNSLHRGQSMTPAEQDRCMVQRELNMVHAQLQEMCTRYQCSELTDRSATSELMWTERSEDMQGNSTSNRRRTPRSTYVNANWLDEEVPPLSLIPFETLGANQSEVEACLNGLDEETRWLVESSGLVPNSLLNRKSDDILLSTTSRTKPTTAAELKLDLNFWHDQSSGAIEHSVEFTPSWLKSKWAKLESLIELTFEHEKQANTWCRKSSHLVRRLRETERGRTNATSAKVITRLESGCNRVSEALALAQAALKRRKACLTRWQSDLVELDTLLAEIKTLMGSYETCGFKVHGDTPGEWLSDLLRKLTEQNEDGELVAPQNQWLAELRPETNGLGKCLETLMHSWTRVNEELSSPEQSSLMVRVPDHIASQIQTLLREWERLCSRLKLSTTSTAGSQHDSESMQAPTSAIVICAPKTWSPNNTFTDVQSLPRNTTSEDVISANVAQTMSPTVARIRHEIDQLSRWLTAVTEFAVHSRVKLGDKFDQDTVNRQLLHVKLATSGGSRTDISQLYHPAALQLKMQQFLTELEARKPQLDRISVEKDRMTTWDSEEVLNVEFTTQGRWSCIVFCYEIH</sequence>
<feature type="compositionally biased region" description="Polar residues" evidence="4">
    <location>
        <begin position="1387"/>
        <end position="1400"/>
    </location>
</feature>
<dbReference type="SUPFAM" id="SSF46966">
    <property type="entry name" value="Spectrin repeat"/>
    <property type="match status" value="4"/>
</dbReference>
<dbReference type="PANTHER" id="PTHR11915">
    <property type="entry name" value="SPECTRIN/FILAMIN RELATED CYTOSKELETAL PROTEIN"/>
    <property type="match status" value="1"/>
</dbReference>
<dbReference type="InterPro" id="IPR001715">
    <property type="entry name" value="CH_dom"/>
</dbReference>
<dbReference type="SMART" id="SM00033">
    <property type="entry name" value="CH"/>
    <property type="match status" value="1"/>
</dbReference>
<evidence type="ECO:0000256" key="4">
    <source>
        <dbReference type="SAM" id="MobiDB-lite"/>
    </source>
</evidence>
<feature type="region of interest" description="Disordered" evidence="4">
    <location>
        <begin position="2347"/>
        <end position="2374"/>
    </location>
</feature>
<dbReference type="Pfam" id="PF00307">
    <property type="entry name" value="CH"/>
    <property type="match status" value="1"/>
</dbReference>
<dbReference type="CDD" id="cd00176">
    <property type="entry name" value="SPEC"/>
    <property type="match status" value="1"/>
</dbReference>
<feature type="region of interest" description="Disordered" evidence="4">
    <location>
        <begin position="870"/>
        <end position="966"/>
    </location>
</feature>
<dbReference type="InterPro" id="IPR018159">
    <property type="entry name" value="Spectrin/alpha-actinin"/>
</dbReference>
<dbReference type="InterPro" id="IPR036872">
    <property type="entry name" value="CH_dom_sf"/>
</dbReference>
<dbReference type="SUPFAM" id="SSF47576">
    <property type="entry name" value="Calponin-homology domain, CH-domain"/>
    <property type="match status" value="1"/>
</dbReference>
<feature type="compositionally biased region" description="Basic and acidic residues" evidence="4">
    <location>
        <begin position="928"/>
        <end position="947"/>
    </location>
</feature>
<evidence type="ECO:0000256" key="3">
    <source>
        <dbReference type="SAM" id="Coils"/>
    </source>
</evidence>
<evidence type="ECO:0000256" key="1">
    <source>
        <dbReference type="ARBA" id="ARBA00022737"/>
    </source>
</evidence>
<comment type="caution">
    <text evidence="6">The sequence shown here is derived from an EMBL/GenBank/DDBJ whole genome shotgun (WGS) entry which is preliminary data.</text>
</comment>
<evidence type="ECO:0000313" key="6">
    <source>
        <dbReference type="EMBL" id="KAF7260861.1"/>
    </source>
</evidence>
<gene>
    <name evidence="6" type="ORF">EG68_01872</name>
</gene>
<feature type="domain" description="Calponin-homology (CH)" evidence="5">
    <location>
        <begin position="210"/>
        <end position="315"/>
    </location>
</feature>
<feature type="compositionally biased region" description="Polar residues" evidence="4">
    <location>
        <begin position="914"/>
        <end position="927"/>
    </location>
</feature>
<feature type="compositionally biased region" description="Basic and acidic residues" evidence="4">
    <location>
        <begin position="872"/>
        <end position="881"/>
    </location>
</feature>
<proteinExistence type="predicted"/>
<feature type="region of interest" description="Disordered" evidence="4">
    <location>
        <begin position="739"/>
        <end position="770"/>
    </location>
</feature>
<keyword evidence="7" id="KW-1185">Reference proteome</keyword>
<evidence type="ECO:0000259" key="5">
    <source>
        <dbReference type="PROSITE" id="PS50021"/>
    </source>
</evidence>
<organism evidence="6 7">
    <name type="scientific">Paragonimus skrjabini miyazakii</name>
    <dbReference type="NCBI Taxonomy" id="59628"/>
    <lineage>
        <taxon>Eukaryota</taxon>
        <taxon>Metazoa</taxon>
        <taxon>Spiralia</taxon>
        <taxon>Lophotrochozoa</taxon>
        <taxon>Platyhelminthes</taxon>
        <taxon>Trematoda</taxon>
        <taxon>Digenea</taxon>
        <taxon>Plagiorchiida</taxon>
        <taxon>Troglotremata</taxon>
        <taxon>Troglotrematidae</taxon>
        <taxon>Paragonimus</taxon>
    </lineage>
</organism>
<dbReference type="PROSITE" id="PS00019">
    <property type="entry name" value="ACTININ_1"/>
    <property type="match status" value="1"/>
</dbReference>
<feature type="region of interest" description="Disordered" evidence="4">
    <location>
        <begin position="1378"/>
        <end position="1429"/>
    </location>
</feature>
<keyword evidence="1" id="KW-0677">Repeat</keyword>
<dbReference type="Pfam" id="PF00435">
    <property type="entry name" value="Spectrin"/>
    <property type="match status" value="1"/>
</dbReference>
<name>A0A8S9Z6W0_9TREM</name>